<gene>
    <name evidence="8" type="ORF">CfE428DRAFT_4425</name>
</gene>
<dbReference type="PANTHER" id="PTHR46769">
    <property type="entry name" value="POLYCYSTIC KIDNEY AND HEPATIC DISEASE 1 (AUTOSOMAL RECESSIVE)-LIKE 1"/>
    <property type="match status" value="1"/>
</dbReference>
<dbReference type="RefSeq" id="WP_006981748.1">
    <property type="nucleotide sequence ID" value="NZ_ABVL01000015.1"/>
</dbReference>
<dbReference type="InterPro" id="IPR011050">
    <property type="entry name" value="Pectin_lyase_fold/virulence"/>
</dbReference>
<organism evidence="8 9">
    <name type="scientific">Chthoniobacter flavus Ellin428</name>
    <dbReference type="NCBI Taxonomy" id="497964"/>
    <lineage>
        <taxon>Bacteria</taxon>
        <taxon>Pseudomonadati</taxon>
        <taxon>Verrucomicrobiota</taxon>
        <taxon>Spartobacteria</taxon>
        <taxon>Chthoniobacterales</taxon>
        <taxon>Chthoniobacteraceae</taxon>
        <taxon>Chthoniobacter</taxon>
    </lineage>
</organism>
<feature type="compositionally biased region" description="Polar residues" evidence="5">
    <location>
        <begin position="32"/>
        <end position="45"/>
    </location>
</feature>
<dbReference type="Proteomes" id="UP000005824">
    <property type="component" value="Unassembled WGS sequence"/>
</dbReference>
<dbReference type="InterPro" id="IPR052387">
    <property type="entry name" value="Fibrocystin"/>
</dbReference>
<dbReference type="STRING" id="497964.CfE428DRAFT_4425"/>
<keyword evidence="2" id="KW-1003">Cell membrane</keyword>
<protein>
    <recommendedName>
        <fullName evidence="7">G8 domain-containing protein</fullName>
    </recommendedName>
</protein>
<dbReference type="AlphaFoldDB" id="B4D686"/>
<dbReference type="InParanoid" id="B4D686"/>
<proteinExistence type="predicted"/>
<sequence length="675" mass="74630">MKSLHRLIRSSALALLTCCSLATFAQTTEPPLARSAQSGRWSDPTTWEEEKVPQAGAKVQIRGGHRVVYDVDSRQAMRTVFVAGTLTFASDRDTCLEVGLLKIQPGNNTTEDGFDCDAHLPEVDPSQPKPALEVGTAEHPIDANHTALIRLVYFEGMDKESCPAIVDCGGRMEFHGAELNHTWVKLGAPAKVGDTVITLAESVTGWRVGDRVFLTATTRQSKEYKTFRPTVRDNTQTEERLVRAVNGTTLTLDQPLAFEHIADGAYRGEVANLSRNVIVESADPAKARGHTMYHRGSAGAISYTEFRHLGKEGVLGRYSIHFHLCRDTMRGASVIGASIWDSGNRWITIHGTDYLIVRDCVGYQSIGHGFFLEDGTEVFNVLDHNLAVQACAGKPLPKQVLPFDHNDGAGFWWANSENTFTRNVAAECDEYGYRFQAPPTADFNLTLNVPQPDGTRRATDIRTLPFVRFEDNEAHCQRRHSLNLGGFSADLKGDVAGVGPDGRHPFVIHNFKAWDVHWPLHLRSPSVMLDGLDVHHAEYVMWRANYVRHAYRRVTLDDISRNPDLEPTGKQPVAADYPGELQPVDDLPPQTVITSVSQTDRGWLVRGTTSDNGVVKRVLVNGGEARALRENFAEWETLLPATTARTELKAFAEDAAGNIEQRPHILSIPSATVHP</sequence>
<comment type="subcellular location">
    <subcellularLocation>
        <location evidence="1">Cell membrane</location>
    </subcellularLocation>
</comment>
<comment type="caution">
    <text evidence="8">The sequence shown here is derived from an EMBL/GenBank/DDBJ whole genome shotgun (WGS) entry which is preliminary data.</text>
</comment>
<evidence type="ECO:0000256" key="2">
    <source>
        <dbReference type="ARBA" id="ARBA00022475"/>
    </source>
</evidence>
<keyword evidence="4" id="KW-0325">Glycoprotein</keyword>
<dbReference type="EMBL" id="ABVL01000015">
    <property type="protein sequence ID" value="EDY17995.1"/>
    <property type="molecule type" value="Genomic_DNA"/>
</dbReference>
<evidence type="ECO:0000256" key="6">
    <source>
        <dbReference type="SAM" id="SignalP"/>
    </source>
</evidence>
<dbReference type="InterPro" id="IPR055401">
    <property type="entry name" value="CEMIP_beta-hel_dom"/>
</dbReference>
<dbReference type="Pfam" id="PF24606">
    <property type="entry name" value="CEMIP_beta-hel"/>
    <property type="match status" value="1"/>
</dbReference>
<evidence type="ECO:0000256" key="4">
    <source>
        <dbReference type="ARBA" id="ARBA00023180"/>
    </source>
</evidence>
<feature type="region of interest" description="Disordered" evidence="5">
    <location>
        <begin position="32"/>
        <end position="52"/>
    </location>
</feature>
<dbReference type="PROSITE" id="PS51484">
    <property type="entry name" value="G8"/>
    <property type="match status" value="1"/>
</dbReference>
<accession>B4D686</accession>
<feature type="chain" id="PRO_5002802510" description="G8 domain-containing protein" evidence="6">
    <location>
        <begin position="26"/>
        <end position="675"/>
    </location>
</feature>
<evidence type="ECO:0000256" key="1">
    <source>
        <dbReference type="ARBA" id="ARBA00004236"/>
    </source>
</evidence>
<keyword evidence="2" id="KW-0472">Membrane</keyword>
<dbReference type="eggNOG" id="COG3794">
    <property type="taxonomic scope" value="Bacteria"/>
</dbReference>
<evidence type="ECO:0000256" key="3">
    <source>
        <dbReference type="ARBA" id="ARBA00022729"/>
    </source>
</evidence>
<keyword evidence="9" id="KW-1185">Reference proteome</keyword>
<feature type="signal peptide" evidence="6">
    <location>
        <begin position="1"/>
        <end position="25"/>
    </location>
</feature>
<name>B4D686_9BACT</name>
<dbReference type="SUPFAM" id="SSF51126">
    <property type="entry name" value="Pectin lyase-like"/>
    <property type="match status" value="1"/>
</dbReference>
<dbReference type="GO" id="GO:0005886">
    <property type="term" value="C:plasma membrane"/>
    <property type="evidence" value="ECO:0007669"/>
    <property type="project" value="UniProtKB-SubCell"/>
</dbReference>
<evidence type="ECO:0000256" key="5">
    <source>
        <dbReference type="SAM" id="MobiDB-lite"/>
    </source>
</evidence>
<dbReference type="InterPro" id="IPR019316">
    <property type="entry name" value="G8_domain"/>
</dbReference>
<dbReference type="PANTHER" id="PTHR46769:SF2">
    <property type="entry name" value="FIBROCYSTIN-L ISOFORM 2 PRECURSOR-RELATED"/>
    <property type="match status" value="1"/>
</dbReference>
<dbReference type="Pfam" id="PF10162">
    <property type="entry name" value="G8"/>
    <property type="match status" value="1"/>
</dbReference>
<evidence type="ECO:0000313" key="8">
    <source>
        <dbReference type="EMBL" id="EDY17995.1"/>
    </source>
</evidence>
<keyword evidence="3 6" id="KW-0732">Signal</keyword>
<dbReference type="SMART" id="SM01225">
    <property type="entry name" value="G8"/>
    <property type="match status" value="1"/>
</dbReference>
<evidence type="ECO:0000259" key="7">
    <source>
        <dbReference type="PROSITE" id="PS51484"/>
    </source>
</evidence>
<feature type="domain" description="G8" evidence="7">
    <location>
        <begin position="45"/>
        <end position="188"/>
    </location>
</feature>
<reference evidence="8 9" key="1">
    <citation type="journal article" date="2011" name="J. Bacteriol.">
        <title>Genome sequence of Chthoniobacter flavus Ellin428, an aerobic heterotrophic soil bacterium.</title>
        <authorList>
            <person name="Kant R."/>
            <person name="van Passel M.W."/>
            <person name="Palva A."/>
            <person name="Lucas S."/>
            <person name="Lapidus A."/>
            <person name="Glavina Del Rio T."/>
            <person name="Dalin E."/>
            <person name="Tice H."/>
            <person name="Bruce D."/>
            <person name="Goodwin L."/>
            <person name="Pitluck S."/>
            <person name="Larimer F.W."/>
            <person name="Land M.L."/>
            <person name="Hauser L."/>
            <person name="Sangwan P."/>
            <person name="de Vos W.M."/>
            <person name="Janssen P.H."/>
            <person name="Smidt H."/>
        </authorList>
    </citation>
    <scope>NUCLEOTIDE SEQUENCE [LARGE SCALE GENOMIC DNA]</scope>
    <source>
        <strain evidence="8 9">Ellin428</strain>
    </source>
</reference>
<evidence type="ECO:0000313" key="9">
    <source>
        <dbReference type="Proteomes" id="UP000005824"/>
    </source>
</evidence>